<protein>
    <submittedName>
        <fullName evidence="2">ParA family protein</fullName>
    </submittedName>
</protein>
<proteinExistence type="predicted"/>
<dbReference type="InterPro" id="IPR027417">
    <property type="entry name" value="P-loop_NTPase"/>
</dbReference>
<dbReference type="CDD" id="cd02042">
    <property type="entry name" value="ParAB_family"/>
    <property type="match status" value="1"/>
</dbReference>
<dbReference type="Proteomes" id="UP001422759">
    <property type="component" value="Unassembled WGS sequence"/>
</dbReference>
<dbReference type="Gene3D" id="3.40.50.300">
    <property type="entry name" value="P-loop containing nucleotide triphosphate hydrolases"/>
    <property type="match status" value="1"/>
</dbReference>
<reference evidence="2 3" key="1">
    <citation type="journal article" date="2019" name="Int. J. Syst. Evol. Microbiol.">
        <title>The Global Catalogue of Microorganisms (GCM) 10K type strain sequencing project: providing services to taxonomists for standard genome sequencing and annotation.</title>
        <authorList>
            <consortium name="The Broad Institute Genomics Platform"/>
            <consortium name="The Broad Institute Genome Sequencing Center for Infectious Disease"/>
            <person name="Wu L."/>
            <person name="Ma J."/>
        </authorList>
    </citation>
    <scope>NUCLEOTIDE SEQUENCE [LARGE SCALE GENOMIC DNA]</scope>
    <source>
        <strain evidence="2 3">JCM 14560</strain>
    </source>
</reference>
<dbReference type="EMBL" id="BAAANT010000041">
    <property type="protein sequence ID" value="GAA2154188.1"/>
    <property type="molecule type" value="Genomic_DNA"/>
</dbReference>
<dbReference type="InterPro" id="IPR002586">
    <property type="entry name" value="CobQ/CobB/MinD/ParA_Nub-bd_dom"/>
</dbReference>
<comment type="caution">
    <text evidence="2">The sequence shown here is derived from an EMBL/GenBank/DDBJ whole genome shotgun (WGS) entry which is preliminary data.</text>
</comment>
<keyword evidence="3" id="KW-1185">Reference proteome</keyword>
<dbReference type="Pfam" id="PF01656">
    <property type="entry name" value="CbiA"/>
    <property type="match status" value="1"/>
</dbReference>
<gene>
    <name evidence="2" type="ORF">GCM10009760_52850</name>
</gene>
<dbReference type="InterPro" id="IPR050678">
    <property type="entry name" value="DNA_Partitioning_ATPase"/>
</dbReference>
<dbReference type="RefSeq" id="WP_344468472.1">
    <property type="nucleotide sequence ID" value="NZ_BAAANT010000041.1"/>
</dbReference>
<evidence type="ECO:0000259" key="1">
    <source>
        <dbReference type="Pfam" id="PF01656"/>
    </source>
</evidence>
<dbReference type="SUPFAM" id="SSF52540">
    <property type="entry name" value="P-loop containing nucleoside triphosphate hydrolases"/>
    <property type="match status" value="1"/>
</dbReference>
<name>A0ABN3A5Z5_9ACTN</name>
<dbReference type="PANTHER" id="PTHR13696:SF99">
    <property type="entry name" value="COBYRINIC ACID AC-DIAMIDE SYNTHASE"/>
    <property type="match status" value="1"/>
</dbReference>
<feature type="domain" description="CobQ/CobB/MinD/ParA nucleotide binding" evidence="1">
    <location>
        <begin position="6"/>
        <end position="152"/>
    </location>
</feature>
<dbReference type="PANTHER" id="PTHR13696">
    <property type="entry name" value="P-LOOP CONTAINING NUCLEOSIDE TRIPHOSPHATE HYDROLASE"/>
    <property type="match status" value="1"/>
</dbReference>
<accession>A0ABN3A5Z5</accession>
<sequence>MAFVTVVLNQKGGIGKSTITVNLAATIAEVLGGLDGEAAPVAAVSIDPQGSTVWWAERVGDELPFVFVDAYDDTEGIKNLREATAVQHVLVDTPGWMDPAARKKGAGDPLGTGPVADSIRAALDNANHVIVPIEPEPLGWMPTKSTIEQILKPRGIPYTVVISNWDPRDGKSDLDETKDFVRRNGWPLARTVIRHYKLHTRAAAEGQVVTRYPKSRVAQECLQDFTNLALELQLRFVQTKAGA</sequence>
<dbReference type="PIRSF" id="PIRSF009320">
    <property type="entry name" value="Nuc_binding_HP_1000"/>
    <property type="match status" value="1"/>
</dbReference>
<evidence type="ECO:0000313" key="2">
    <source>
        <dbReference type="EMBL" id="GAA2154188.1"/>
    </source>
</evidence>
<organism evidence="2 3">
    <name type="scientific">Kitasatospora kazusensis</name>
    <dbReference type="NCBI Taxonomy" id="407974"/>
    <lineage>
        <taxon>Bacteria</taxon>
        <taxon>Bacillati</taxon>
        <taxon>Actinomycetota</taxon>
        <taxon>Actinomycetes</taxon>
        <taxon>Kitasatosporales</taxon>
        <taxon>Streptomycetaceae</taxon>
        <taxon>Kitasatospora</taxon>
    </lineage>
</organism>
<evidence type="ECO:0000313" key="3">
    <source>
        <dbReference type="Proteomes" id="UP001422759"/>
    </source>
</evidence>